<organism evidence="8 9">
    <name type="scientific">Anopheles maculatus</name>
    <dbReference type="NCBI Taxonomy" id="74869"/>
    <lineage>
        <taxon>Eukaryota</taxon>
        <taxon>Metazoa</taxon>
        <taxon>Ecdysozoa</taxon>
        <taxon>Arthropoda</taxon>
        <taxon>Hexapoda</taxon>
        <taxon>Insecta</taxon>
        <taxon>Pterygota</taxon>
        <taxon>Neoptera</taxon>
        <taxon>Endopterygota</taxon>
        <taxon>Diptera</taxon>
        <taxon>Nematocera</taxon>
        <taxon>Culicoidea</taxon>
        <taxon>Culicidae</taxon>
        <taxon>Anophelinae</taxon>
        <taxon>Anopheles</taxon>
        <taxon>Anopheles maculatus group</taxon>
    </lineage>
</organism>
<dbReference type="PROSITE" id="PS00439">
    <property type="entry name" value="ACYLTRANSF_C_1"/>
    <property type="match status" value="1"/>
</dbReference>
<dbReference type="Gene3D" id="3.30.559.70">
    <property type="entry name" value="Choline/Carnitine o-acyltransferase, domain 2"/>
    <property type="match status" value="1"/>
</dbReference>
<keyword evidence="2" id="KW-0808">Transferase</keyword>
<sequence length="175" mass="20176">MDTIQPSTIDHPNHVASFHFNLTSTVHRPGWKDSILQLPKKWLSTSEATDEFGFPQMLPKVPVPTVEQTMAEYLRVLQPIVTPQQLDRTKSIIKQFSATIGPGLQEYLLARRETEDNWAYHYWLNDMYMDNPLPLPINSNPGMVMPPRKFTTVNDLAQFAAQLIDQLMDHKEMLE</sequence>
<dbReference type="GO" id="GO:0045202">
    <property type="term" value="C:synapse"/>
    <property type="evidence" value="ECO:0007669"/>
    <property type="project" value="GOC"/>
</dbReference>
<keyword evidence="4" id="KW-0012">Acyltransferase</keyword>
<dbReference type="VEuPathDB" id="VectorBase:AMAM002244"/>
<dbReference type="GO" id="GO:0008292">
    <property type="term" value="P:acetylcholine biosynthetic process"/>
    <property type="evidence" value="ECO:0007669"/>
    <property type="project" value="TreeGrafter"/>
</dbReference>
<dbReference type="InterPro" id="IPR000542">
    <property type="entry name" value="Carn_acyl_trans"/>
</dbReference>
<accession>A0A182S9A5</accession>
<dbReference type="InterPro" id="IPR039551">
    <property type="entry name" value="Cho/carn_acyl_trans"/>
</dbReference>
<dbReference type="Proteomes" id="UP000075901">
    <property type="component" value="Unassembled WGS sequence"/>
</dbReference>
<keyword evidence="3" id="KW-0530">Neurotransmitter biosynthesis</keyword>
<dbReference type="GO" id="GO:0004102">
    <property type="term" value="F:choline O-acetyltransferase activity"/>
    <property type="evidence" value="ECO:0007669"/>
    <property type="project" value="UniProtKB-EC"/>
</dbReference>
<dbReference type="SUPFAM" id="SSF52777">
    <property type="entry name" value="CoA-dependent acyltransferases"/>
    <property type="match status" value="1"/>
</dbReference>
<proteinExistence type="inferred from homology"/>
<evidence type="ECO:0000313" key="9">
    <source>
        <dbReference type="Proteomes" id="UP000075901"/>
    </source>
</evidence>
<feature type="domain" description="Choline/carnitine acyltransferase" evidence="7">
    <location>
        <begin position="61"/>
        <end position="175"/>
    </location>
</feature>
<evidence type="ECO:0000256" key="4">
    <source>
        <dbReference type="ARBA" id="ARBA00023315"/>
    </source>
</evidence>
<evidence type="ECO:0000256" key="2">
    <source>
        <dbReference type="ARBA" id="ARBA00022679"/>
    </source>
</evidence>
<dbReference type="GO" id="GO:0043005">
    <property type="term" value="C:neuron projection"/>
    <property type="evidence" value="ECO:0007669"/>
    <property type="project" value="TreeGrafter"/>
</dbReference>
<dbReference type="InterPro" id="IPR042231">
    <property type="entry name" value="Cho/carn_acyl_trans_2"/>
</dbReference>
<dbReference type="Gene3D" id="3.30.559.10">
    <property type="entry name" value="Chloramphenicol acetyltransferase-like domain"/>
    <property type="match status" value="1"/>
</dbReference>
<dbReference type="EC" id="2.3.1.6" evidence="5"/>
<dbReference type="InterPro" id="IPR023213">
    <property type="entry name" value="CAT-like_dom_sf"/>
</dbReference>
<evidence type="ECO:0000259" key="7">
    <source>
        <dbReference type="Pfam" id="PF00755"/>
    </source>
</evidence>
<dbReference type="PANTHER" id="PTHR22589:SF14">
    <property type="entry name" value="CHOLINE O-ACETYLTRANSFERASE"/>
    <property type="match status" value="1"/>
</dbReference>
<comment type="similarity">
    <text evidence="1">Belongs to the carnitine/choline acetyltransferase family.</text>
</comment>
<dbReference type="PANTHER" id="PTHR22589">
    <property type="entry name" value="CARNITINE O-ACYLTRANSFERASE"/>
    <property type="match status" value="1"/>
</dbReference>
<dbReference type="GO" id="GO:0005737">
    <property type="term" value="C:cytoplasm"/>
    <property type="evidence" value="ECO:0007669"/>
    <property type="project" value="TreeGrafter"/>
</dbReference>
<keyword evidence="9" id="KW-1185">Reference proteome</keyword>
<dbReference type="AlphaFoldDB" id="A0A182S9A5"/>
<dbReference type="EnsemblMetazoa" id="AMAM002244-RA">
    <property type="protein sequence ID" value="AMAM002244-PA"/>
    <property type="gene ID" value="AMAM002244"/>
</dbReference>
<name>A0A182S9A5_9DIPT</name>
<reference evidence="9" key="1">
    <citation type="submission" date="2013-09" db="EMBL/GenBank/DDBJ databases">
        <title>The Genome Sequence of Anopheles maculatus species B.</title>
        <authorList>
            <consortium name="The Broad Institute Genomics Platform"/>
            <person name="Neafsey D.E."/>
            <person name="Besansky N."/>
            <person name="Howell P."/>
            <person name="Walton C."/>
            <person name="Young S.K."/>
            <person name="Zeng Q."/>
            <person name="Gargeya S."/>
            <person name="Fitzgerald M."/>
            <person name="Haas B."/>
            <person name="Abouelleil A."/>
            <person name="Allen A.W."/>
            <person name="Alvarado L."/>
            <person name="Arachchi H.M."/>
            <person name="Berlin A.M."/>
            <person name="Chapman S.B."/>
            <person name="Gainer-Dewar J."/>
            <person name="Goldberg J."/>
            <person name="Griggs A."/>
            <person name="Gujja S."/>
            <person name="Hansen M."/>
            <person name="Howarth C."/>
            <person name="Imamovic A."/>
            <person name="Ireland A."/>
            <person name="Larimer J."/>
            <person name="McCowan C."/>
            <person name="Murphy C."/>
            <person name="Pearson M."/>
            <person name="Poon T.W."/>
            <person name="Priest M."/>
            <person name="Roberts A."/>
            <person name="Saif S."/>
            <person name="Shea T."/>
            <person name="Sisk P."/>
            <person name="Sykes S."/>
            <person name="Wortman J."/>
            <person name="Nusbaum C."/>
            <person name="Birren B."/>
        </authorList>
    </citation>
    <scope>NUCLEOTIDE SEQUENCE [LARGE SCALE GENOMIC DNA]</scope>
    <source>
        <strain evidence="9">maculatus3</strain>
    </source>
</reference>
<reference evidence="8" key="2">
    <citation type="submission" date="2020-05" db="UniProtKB">
        <authorList>
            <consortium name="EnsemblMetazoa"/>
        </authorList>
    </citation>
    <scope>IDENTIFICATION</scope>
    <source>
        <strain evidence="8">maculatus3</strain>
    </source>
</reference>
<evidence type="ECO:0000256" key="3">
    <source>
        <dbReference type="ARBA" id="ARBA00022979"/>
    </source>
</evidence>
<evidence type="ECO:0000256" key="6">
    <source>
        <dbReference type="ARBA" id="ARBA00040495"/>
    </source>
</evidence>
<evidence type="ECO:0000313" key="8">
    <source>
        <dbReference type="EnsemblMetazoa" id="AMAM002244-PA"/>
    </source>
</evidence>
<evidence type="ECO:0000256" key="1">
    <source>
        <dbReference type="ARBA" id="ARBA00005232"/>
    </source>
</evidence>
<dbReference type="GO" id="GO:0007274">
    <property type="term" value="P:neuromuscular synaptic transmission"/>
    <property type="evidence" value="ECO:0007669"/>
    <property type="project" value="TreeGrafter"/>
</dbReference>
<evidence type="ECO:0000256" key="5">
    <source>
        <dbReference type="ARBA" id="ARBA00039091"/>
    </source>
</evidence>
<dbReference type="Pfam" id="PF00755">
    <property type="entry name" value="Carn_acyltransf"/>
    <property type="match status" value="1"/>
</dbReference>
<protein>
    <recommendedName>
        <fullName evidence="6">Choline O-acetyltransferase</fullName>
        <ecNumber evidence="5">2.3.1.6</ecNumber>
    </recommendedName>
</protein>